<keyword evidence="5" id="KW-1185">Reference proteome</keyword>
<dbReference type="Gene3D" id="3.40.50.2300">
    <property type="match status" value="1"/>
</dbReference>
<gene>
    <name evidence="4" type="ORF">ACFOEB_13470</name>
</gene>
<organism evidence="4 5">
    <name type="scientific">Gilvimarinus japonicus</name>
    <dbReference type="NCBI Taxonomy" id="1796469"/>
    <lineage>
        <taxon>Bacteria</taxon>
        <taxon>Pseudomonadati</taxon>
        <taxon>Pseudomonadota</taxon>
        <taxon>Gammaproteobacteria</taxon>
        <taxon>Cellvibrionales</taxon>
        <taxon>Cellvibrionaceae</taxon>
        <taxon>Gilvimarinus</taxon>
    </lineage>
</organism>
<evidence type="ECO:0000313" key="4">
    <source>
        <dbReference type="EMBL" id="MFC3156214.1"/>
    </source>
</evidence>
<evidence type="ECO:0000256" key="1">
    <source>
        <dbReference type="ARBA" id="ARBA00022553"/>
    </source>
</evidence>
<feature type="domain" description="Response regulatory" evidence="3">
    <location>
        <begin position="9"/>
        <end position="126"/>
    </location>
</feature>
<dbReference type="SMART" id="SM00448">
    <property type="entry name" value="REC"/>
    <property type="match status" value="1"/>
</dbReference>
<dbReference type="PANTHER" id="PTHR44591:SF3">
    <property type="entry name" value="RESPONSE REGULATORY DOMAIN-CONTAINING PROTEIN"/>
    <property type="match status" value="1"/>
</dbReference>
<dbReference type="Pfam" id="PF00072">
    <property type="entry name" value="Response_reg"/>
    <property type="match status" value="1"/>
</dbReference>
<evidence type="ECO:0000259" key="3">
    <source>
        <dbReference type="PROSITE" id="PS50110"/>
    </source>
</evidence>
<comment type="caution">
    <text evidence="4">The sequence shown here is derived from an EMBL/GenBank/DDBJ whole genome shotgun (WGS) entry which is preliminary data.</text>
</comment>
<dbReference type="RefSeq" id="WP_339617523.1">
    <property type="nucleotide sequence ID" value="NZ_AP031500.1"/>
</dbReference>
<feature type="modified residue" description="4-aspartylphosphate" evidence="2">
    <location>
        <position position="59"/>
    </location>
</feature>
<dbReference type="PROSITE" id="PS50110">
    <property type="entry name" value="RESPONSE_REGULATORY"/>
    <property type="match status" value="1"/>
</dbReference>
<dbReference type="PANTHER" id="PTHR44591">
    <property type="entry name" value="STRESS RESPONSE REGULATOR PROTEIN 1"/>
    <property type="match status" value="1"/>
</dbReference>
<dbReference type="InterPro" id="IPR001789">
    <property type="entry name" value="Sig_transdc_resp-reg_receiver"/>
</dbReference>
<name>A0ABV7HQX9_9GAMM</name>
<accession>A0ABV7HQX9</accession>
<evidence type="ECO:0000313" key="5">
    <source>
        <dbReference type="Proteomes" id="UP001595548"/>
    </source>
</evidence>
<dbReference type="SUPFAM" id="SSF52172">
    <property type="entry name" value="CheY-like"/>
    <property type="match status" value="1"/>
</dbReference>
<dbReference type="EMBL" id="JBHRTL010000028">
    <property type="protein sequence ID" value="MFC3156214.1"/>
    <property type="molecule type" value="Genomic_DNA"/>
</dbReference>
<dbReference type="InterPro" id="IPR011006">
    <property type="entry name" value="CheY-like_superfamily"/>
</dbReference>
<reference evidence="5" key="1">
    <citation type="journal article" date="2019" name="Int. J. Syst. Evol. Microbiol.">
        <title>The Global Catalogue of Microorganisms (GCM) 10K type strain sequencing project: providing services to taxonomists for standard genome sequencing and annotation.</title>
        <authorList>
            <consortium name="The Broad Institute Genomics Platform"/>
            <consortium name="The Broad Institute Genome Sequencing Center for Infectious Disease"/>
            <person name="Wu L."/>
            <person name="Ma J."/>
        </authorList>
    </citation>
    <scope>NUCLEOTIDE SEQUENCE [LARGE SCALE GENOMIC DNA]</scope>
    <source>
        <strain evidence="5">KCTC 52141</strain>
    </source>
</reference>
<evidence type="ECO:0000256" key="2">
    <source>
        <dbReference type="PROSITE-ProRule" id="PRU00169"/>
    </source>
</evidence>
<dbReference type="Proteomes" id="UP001595548">
    <property type="component" value="Unassembled WGS sequence"/>
</dbReference>
<proteinExistence type="predicted"/>
<protein>
    <submittedName>
        <fullName evidence="4">Response regulator</fullName>
    </submittedName>
</protein>
<dbReference type="InterPro" id="IPR050595">
    <property type="entry name" value="Bact_response_regulator"/>
</dbReference>
<sequence>MTAKRPLTTILYVEDEPDIRAIAELALQAIGGFSLTSCASGKEALSAARAGVPDLIVLDVMMPEMDGPETLRKLREIPSMVDVPAIFMTAKVQPDEIAEYRALGALDVIPKPFDPLSLAQRINDIWQRA</sequence>
<keyword evidence="1 2" id="KW-0597">Phosphoprotein</keyword>